<organism evidence="2 3">
    <name type="scientific">Araneus ventricosus</name>
    <name type="common">Orbweaver spider</name>
    <name type="synonym">Epeira ventricosa</name>
    <dbReference type="NCBI Taxonomy" id="182803"/>
    <lineage>
        <taxon>Eukaryota</taxon>
        <taxon>Metazoa</taxon>
        <taxon>Ecdysozoa</taxon>
        <taxon>Arthropoda</taxon>
        <taxon>Chelicerata</taxon>
        <taxon>Arachnida</taxon>
        <taxon>Araneae</taxon>
        <taxon>Araneomorphae</taxon>
        <taxon>Entelegynae</taxon>
        <taxon>Araneoidea</taxon>
        <taxon>Araneidae</taxon>
        <taxon>Araneus</taxon>
    </lineage>
</organism>
<dbReference type="Pfam" id="PF12299">
    <property type="entry name" value="DUF3627"/>
    <property type="match status" value="1"/>
</dbReference>
<dbReference type="AlphaFoldDB" id="A0A4Y2K158"/>
<accession>A0A4Y2K158</accession>
<evidence type="ECO:0000313" key="2">
    <source>
        <dbReference type="EMBL" id="GBM95226.1"/>
    </source>
</evidence>
<keyword evidence="3" id="KW-1185">Reference proteome</keyword>
<dbReference type="Proteomes" id="UP000499080">
    <property type="component" value="Unassembled WGS sequence"/>
</dbReference>
<dbReference type="InterPro" id="IPR022549">
    <property type="entry name" value="DUF3627"/>
</dbReference>
<gene>
    <name evidence="2" type="ORF">AVEN_220794_1</name>
</gene>
<sequence>MDSEMKREKCRQCEEGIAFKSVDTEKYHTFALMKTNDATHPFYVIKIQKLKYDDTVRRLKRKHPDLKIILELPYNPKAINLFDRIKESENIRGHDNGIQLINGCTEEQLVSAITEMTDLNVFGCTEEQLVSAITEMMDLNVKSMS</sequence>
<feature type="domain" description="DUF3627" evidence="1">
    <location>
        <begin position="20"/>
        <end position="88"/>
    </location>
</feature>
<evidence type="ECO:0000313" key="3">
    <source>
        <dbReference type="Proteomes" id="UP000499080"/>
    </source>
</evidence>
<proteinExistence type="predicted"/>
<dbReference type="OrthoDB" id="10627351at2759"/>
<protein>
    <recommendedName>
        <fullName evidence="1">DUF3627 domain-containing protein</fullName>
    </recommendedName>
</protein>
<reference evidence="2 3" key="1">
    <citation type="journal article" date="2019" name="Sci. Rep.">
        <title>Orb-weaving spider Araneus ventricosus genome elucidates the spidroin gene catalogue.</title>
        <authorList>
            <person name="Kono N."/>
            <person name="Nakamura H."/>
            <person name="Ohtoshi R."/>
            <person name="Moran D.A.P."/>
            <person name="Shinohara A."/>
            <person name="Yoshida Y."/>
            <person name="Fujiwara M."/>
            <person name="Mori M."/>
            <person name="Tomita M."/>
            <person name="Arakawa K."/>
        </authorList>
    </citation>
    <scope>NUCLEOTIDE SEQUENCE [LARGE SCALE GENOMIC DNA]</scope>
</reference>
<comment type="caution">
    <text evidence="2">The sequence shown here is derived from an EMBL/GenBank/DDBJ whole genome shotgun (WGS) entry which is preliminary data.</text>
</comment>
<dbReference type="EMBL" id="BGPR01192463">
    <property type="protein sequence ID" value="GBM95226.1"/>
    <property type="molecule type" value="Genomic_DNA"/>
</dbReference>
<name>A0A4Y2K158_ARAVE</name>
<evidence type="ECO:0000259" key="1">
    <source>
        <dbReference type="Pfam" id="PF12299"/>
    </source>
</evidence>